<feature type="domain" description="Nudix hydrolase" evidence="5">
    <location>
        <begin position="1"/>
        <end position="131"/>
    </location>
</feature>
<dbReference type="Gene3D" id="3.90.79.10">
    <property type="entry name" value="Nucleoside Triphosphate Pyrophosphohydrolase"/>
    <property type="match status" value="1"/>
</dbReference>
<dbReference type="AlphaFoldDB" id="A0A1I1CPW8"/>
<accession>A0A1I1CPW8</accession>
<keyword evidence="3 4" id="KW-0378">Hydrolase</keyword>
<keyword evidence="7" id="KW-1185">Reference proteome</keyword>
<protein>
    <submittedName>
        <fullName evidence="6">ADP-ribose pyrophosphatase YjhB, NUDIX family</fullName>
    </submittedName>
</protein>
<dbReference type="Pfam" id="PF00293">
    <property type="entry name" value="NUDIX"/>
    <property type="match status" value="1"/>
</dbReference>
<proteinExistence type="inferred from homology"/>
<evidence type="ECO:0000313" key="6">
    <source>
        <dbReference type="EMBL" id="SFB64759.1"/>
    </source>
</evidence>
<evidence type="ECO:0000313" key="7">
    <source>
        <dbReference type="Proteomes" id="UP000243799"/>
    </source>
</evidence>
<dbReference type="SUPFAM" id="SSF55811">
    <property type="entry name" value="Nudix"/>
    <property type="match status" value="1"/>
</dbReference>
<sequence>MGAAATEIIARAVIRRNGHLLLATQRTKTWSFLPGGHVEPGERVEPALIREIKEELGTEATITKFLGVVEHGYIEDDSTHHELNFVFEVDLADSEPTSQEAHLKFHWCPIDDLADSDMRPSTLKDALLAPADEQTPFWHAWAS</sequence>
<comment type="similarity">
    <text evidence="2 4">Belongs to the Nudix hydrolase family.</text>
</comment>
<dbReference type="RefSeq" id="WP_091680040.1">
    <property type="nucleotide sequence ID" value="NZ_FOKG01000047.1"/>
</dbReference>
<dbReference type="PRINTS" id="PR00502">
    <property type="entry name" value="NUDIXFAMILY"/>
</dbReference>
<dbReference type="PANTHER" id="PTHR43046">
    <property type="entry name" value="GDP-MANNOSE MANNOSYL HYDROLASE"/>
    <property type="match status" value="1"/>
</dbReference>
<dbReference type="Proteomes" id="UP000243799">
    <property type="component" value="Unassembled WGS sequence"/>
</dbReference>
<dbReference type="InterPro" id="IPR000086">
    <property type="entry name" value="NUDIX_hydrolase_dom"/>
</dbReference>
<evidence type="ECO:0000256" key="4">
    <source>
        <dbReference type="RuleBase" id="RU003476"/>
    </source>
</evidence>
<name>A0A1I1CPW8_9PSEU</name>
<reference evidence="7" key="1">
    <citation type="submission" date="2016-10" db="EMBL/GenBank/DDBJ databases">
        <authorList>
            <person name="Varghese N."/>
            <person name="Submissions S."/>
        </authorList>
    </citation>
    <scope>NUCLEOTIDE SEQUENCE [LARGE SCALE GENOMIC DNA]</scope>
    <source>
        <strain evidence="7">CGMCC 4.3568</strain>
    </source>
</reference>
<evidence type="ECO:0000256" key="3">
    <source>
        <dbReference type="ARBA" id="ARBA00022801"/>
    </source>
</evidence>
<dbReference type="InterPro" id="IPR020084">
    <property type="entry name" value="NUDIX_hydrolase_CS"/>
</dbReference>
<dbReference type="PROSITE" id="PS51462">
    <property type="entry name" value="NUDIX"/>
    <property type="match status" value="1"/>
</dbReference>
<dbReference type="GO" id="GO:0016787">
    <property type="term" value="F:hydrolase activity"/>
    <property type="evidence" value="ECO:0007669"/>
    <property type="project" value="UniProtKB-KW"/>
</dbReference>
<evidence type="ECO:0000256" key="1">
    <source>
        <dbReference type="ARBA" id="ARBA00001946"/>
    </source>
</evidence>
<dbReference type="PANTHER" id="PTHR43046:SF14">
    <property type="entry name" value="MUTT_NUDIX FAMILY PROTEIN"/>
    <property type="match status" value="1"/>
</dbReference>
<organism evidence="6 7">
    <name type="scientific">Amycolatopsis marina</name>
    <dbReference type="NCBI Taxonomy" id="490629"/>
    <lineage>
        <taxon>Bacteria</taxon>
        <taxon>Bacillati</taxon>
        <taxon>Actinomycetota</taxon>
        <taxon>Actinomycetes</taxon>
        <taxon>Pseudonocardiales</taxon>
        <taxon>Pseudonocardiaceae</taxon>
        <taxon>Amycolatopsis</taxon>
    </lineage>
</organism>
<dbReference type="EMBL" id="FOKG01000047">
    <property type="protein sequence ID" value="SFB64759.1"/>
    <property type="molecule type" value="Genomic_DNA"/>
</dbReference>
<evidence type="ECO:0000259" key="5">
    <source>
        <dbReference type="PROSITE" id="PS51462"/>
    </source>
</evidence>
<comment type="cofactor">
    <cofactor evidence="1">
        <name>Mg(2+)</name>
        <dbReference type="ChEBI" id="CHEBI:18420"/>
    </cofactor>
</comment>
<dbReference type="OrthoDB" id="9804442at2"/>
<dbReference type="InterPro" id="IPR020476">
    <property type="entry name" value="Nudix_hydrolase"/>
</dbReference>
<evidence type="ECO:0000256" key="2">
    <source>
        <dbReference type="ARBA" id="ARBA00005582"/>
    </source>
</evidence>
<dbReference type="InterPro" id="IPR015797">
    <property type="entry name" value="NUDIX_hydrolase-like_dom_sf"/>
</dbReference>
<dbReference type="PROSITE" id="PS00893">
    <property type="entry name" value="NUDIX_BOX"/>
    <property type="match status" value="1"/>
</dbReference>
<dbReference type="STRING" id="490629.SAMN05216266_1479"/>
<gene>
    <name evidence="6" type="ORF">SAMN05216266_1479</name>
</gene>